<dbReference type="Proteomes" id="UP000053105">
    <property type="component" value="Unassembled WGS sequence"/>
</dbReference>
<dbReference type="EMBL" id="KQ435765">
    <property type="protein sequence ID" value="KOX75335.1"/>
    <property type="molecule type" value="Genomic_DNA"/>
</dbReference>
<dbReference type="AlphaFoldDB" id="A0A0M9A1C6"/>
<dbReference type="OrthoDB" id="5987936at2759"/>
<name>A0A0M9A1C6_9HYME</name>
<organism evidence="1 2">
    <name type="scientific">Melipona quadrifasciata</name>
    <dbReference type="NCBI Taxonomy" id="166423"/>
    <lineage>
        <taxon>Eukaryota</taxon>
        <taxon>Metazoa</taxon>
        <taxon>Ecdysozoa</taxon>
        <taxon>Arthropoda</taxon>
        <taxon>Hexapoda</taxon>
        <taxon>Insecta</taxon>
        <taxon>Pterygota</taxon>
        <taxon>Neoptera</taxon>
        <taxon>Endopterygota</taxon>
        <taxon>Hymenoptera</taxon>
        <taxon>Apocrita</taxon>
        <taxon>Aculeata</taxon>
        <taxon>Apoidea</taxon>
        <taxon>Anthophila</taxon>
        <taxon>Apidae</taxon>
        <taxon>Melipona</taxon>
    </lineage>
</organism>
<keyword evidence="2" id="KW-1185">Reference proteome</keyword>
<sequence length="53" mass="6169">MQRGYHASTSNLPRIKSRTMKIRTTFKNNNLQRNTEIIPLSAITSVQQNEKHD</sequence>
<evidence type="ECO:0000313" key="2">
    <source>
        <dbReference type="Proteomes" id="UP000053105"/>
    </source>
</evidence>
<proteinExistence type="predicted"/>
<evidence type="ECO:0000313" key="1">
    <source>
        <dbReference type="EMBL" id="KOX75335.1"/>
    </source>
</evidence>
<gene>
    <name evidence="1" type="ORF">WN51_13205</name>
</gene>
<protein>
    <submittedName>
        <fullName evidence="1">Uncharacterized protein</fullName>
    </submittedName>
</protein>
<accession>A0A0M9A1C6</accession>
<reference evidence="1 2" key="1">
    <citation type="submission" date="2015-07" db="EMBL/GenBank/DDBJ databases">
        <title>The genome of Melipona quadrifasciata.</title>
        <authorList>
            <person name="Pan H."/>
            <person name="Kapheim K."/>
        </authorList>
    </citation>
    <scope>NUCLEOTIDE SEQUENCE [LARGE SCALE GENOMIC DNA]</scope>
    <source>
        <strain evidence="1">0111107301</strain>
        <tissue evidence="1">Whole body</tissue>
    </source>
</reference>